<dbReference type="SUPFAM" id="SSF54637">
    <property type="entry name" value="Thioesterase/thiol ester dehydrase-isomerase"/>
    <property type="match status" value="2"/>
</dbReference>
<keyword evidence="4" id="KW-1185">Reference proteome</keyword>
<evidence type="ECO:0000313" key="4">
    <source>
        <dbReference type="Proteomes" id="UP000043763"/>
    </source>
</evidence>
<dbReference type="InterPro" id="IPR029069">
    <property type="entry name" value="HotDog_dom_sf"/>
</dbReference>
<name>A0A0G4K883_9SPIR</name>
<feature type="domain" description="Acyl-ACP thioesterase N-terminal hotdog" evidence="1">
    <location>
        <begin position="2"/>
        <end position="126"/>
    </location>
</feature>
<evidence type="ECO:0000259" key="2">
    <source>
        <dbReference type="Pfam" id="PF20791"/>
    </source>
</evidence>
<accession>A0A0G4K883</accession>
<proteinExistence type="predicted"/>
<dbReference type="GO" id="GO:0006633">
    <property type="term" value="P:fatty acid biosynthetic process"/>
    <property type="evidence" value="ECO:0007669"/>
    <property type="project" value="InterPro"/>
</dbReference>
<dbReference type="RefSeq" id="WP_048594964.1">
    <property type="nucleotide sequence ID" value="NZ_CVLB01000001.1"/>
</dbReference>
<sequence>MYEMKTIVGTSQIDKDGLLKTSSIFDLMQDCSFFQLDSEEDLTKYFNENNVSMFLVSRQVDIYKLPKYSDKVIVRTYVYECNEAYGYRNTVIYDENYNELAICYAIGGFVDLSNGNLIRVPSSFIENFKFDEKQEMNYLPRKIKVDNNLLKEVDRFKVKKYFIDDNNHVNNARYIDMAIDYVDDYYKRIRIEYRVPAALGDTIIVKKAVIDDKVLLKFDSEDNKTYAILEFSYSL</sequence>
<organism evidence="3 4">
    <name type="scientific">Brachyspira suanatina</name>
    <dbReference type="NCBI Taxonomy" id="381802"/>
    <lineage>
        <taxon>Bacteria</taxon>
        <taxon>Pseudomonadati</taxon>
        <taxon>Spirochaetota</taxon>
        <taxon>Spirochaetia</taxon>
        <taxon>Brachyspirales</taxon>
        <taxon>Brachyspiraceae</taxon>
        <taxon>Brachyspira</taxon>
    </lineage>
</organism>
<dbReference type="EMBL" id="CVLB01000001">
    <property type="protein sequence ID" value="CRF33961.1"/>
    <property type="molecule type" value="Genomic_DNA"/>
</dbReference>
<feature type="domain" description="Acyl-ACP thioesterase-like C-terminal" evidence="2">
    <location>
        <begin position="152"/>
        <end position="205"/>
    </location>
</feature>
<protein>
    <submittedName>
        <fullName evidence="3">Acyl-ACP thioesterase</fullName>
    </submittedName>
</protein>
<dbReference type="GO" id="GO:0016790">
    <property type="term" value="F:thiolester hydrolase activity"/>
    <property type="evidence" value="ECO:0007669"/>
    <property type="project" value="InterPro"/>
</dbReference>
<dbReference type="Pfam" id="PF20791">
    <property type="entry name" value="Acyl-ACP_TE_C"/>
    <property type="match status" value="1"/>
</dbReference>
<dbReference type="Proteomes" id="UP000043763">
    <property type="component" value="Unassembled WGS sequence"/>
</dbReference>
<evidence type="ECO:0000313" key="3">
    <source>
        <dbReference type="EMBL" id="CRF33961.1"/>
    </source>
</evidence>
<gene>
    <name evidence="3" type="ORF">BRSU_1785</name>
</gene>
<dbReference type="Pfam" id="PF01643">
    <property type="entry name" value="Acyl-ACP_TE"/>
    <property type="match status" value="1"/>
</dbReference>
<dbReference type="InterPro" id="IPR002864">
    <property type="entry name" value="Acyl-ACP_thioesterase_NHD"/>
</dbReference>
<dbReference type="Gene3D" id="3.10.129.10">
    <property type="entry name" value="Hotdog Thioesterase"/>
    <property type="match status" value="1"/>
</dbReference>
<dbReference type="OrthoDB" id="9801517at2"/>
<reference evidence="4" key="1">
    <citation type="submission" date="2015-04" db="EMBL/GenBank/DDBJ databases">
        <authorList>
            <person name="Mushtaq Mamoona"/>
        </authorList>
    </citation>
    <scope>NUCLEOTIDE SEQUENCE [LARGE SCALE GENOMIC DNA]</scope>
    <source>
        <strain evidence="4">AN4859/03</strain>
    </source>
</reference>
<evidence type="ECO:0000259" key="1">
    <source>
        <dbReference type="Pfam" id="PF01643"/>
    </source>
</evidence>
<dbReference type="AlphaFoldDB" id="A0A0G4K883"/>
<dbReference type="InterPro" id="IPR049427">
    <property type="entry name" value="Acyl-ACP_TE_C"/>
</dbReference>